<dbReference type="Gene3D" id="3.20.20.80">
    <property type="entry name" value="Glycosidases"/>
    <property type="match status" value="1"/>
</dbReference>
<dbReference type="SUPFAM" id="SSF51445">
    <property type="entry name" value="(Trans)glycosidases"/>
    <property type="match status" value="1"/>
</dbReference>
<dbReference type="InterPro" id="IPR001360">
    <property type="entry name" value="Glyco_hydro_1"/>
</dbReference>
<evidence type="ECO:0000256" key="3">
    <source>
        <dbReference type="ARBA" id="ARBA00023295"/>
    </source>
</evidence>
<gene>
    <name evidence="5" type="ORF">DXC81_06370</name>
</gene>
<evidence type="ECO:0000256" key="1">
    <source>
        <dbReference type="ARBA" id="ARBA00010838"/>
    </source>
</evidence>
<keyword evidence="3" id="KW-0326">Glycosidase</keyword>
<reference evidence="5 6" key="1">
    <citation type="submission" date="2018-08" db="EMBL/GenBank/DDBJ databases">
        <title>A genome reference for cultivated species of the human gut microbiota.</title>
        <authorList>
            <person name="Zou Y."/>
            <person name="Xue W."/>
            <person name="Luo G."/>
        </authorList>
    </citation>
    <scope>NUCLEOTIDE SEQUENCE [LARGE SCALE GENOMIC DNA]</scope>
    <source>
        <strain evidence="5 6">TF08-14</strain>
    </source>
</reference>
<dbReference type="EMBL" id="QSRJ01000006">
    <property type="protein sequence ID" value="RGL10200.1"/>
    <property type="molecule type" value="Genomic_DNA"/>
</dbReference>
<comment type="caution">
    <text evidence="5">The sequence shown here is derived from an EMBL/GenBank/DDBJ whole genome shotgun (WGS) entry which is preliminary data.</text>
</comment>
<sequence length="491" mass="56458">MTKLKAGFDDGFLWGGAISCSQADGGWKQGGKGTSTQDLRYLDSSWDHEQVELKHHGNPFSREEFQTALVDQGTEFYPNRRGIDFYHRYKDDIELFGEMGLKLFRTSICWSRIFPNGDDLEPNREGIEYYRSMFSECHKHGIKVFATILHYDIPVNLVLKYGGWKSRETIEFFVRYAETLFAELGDLVDFWLPFNEFNAGRFAPWDGVCLIPGDEECTSQAVFQCLHHQFVANARVVELCHRMLSGAPIGGMIARFCTYPATCKPEDNMQAIQDDQYSNWFYTDIMARGAYPSYMNRYFDRFDIDIKMEDGDEELLAANTVDFLAFSYYFSQVSTTEQGWEKTAGNLVMANKNPYLPTSEWGWQMDPVGLRVTLNQMYDRYGLPLYIAENGLGTSDVLNEDGTVHDDYRIDYLRSHIECLKEAVIDGVDVRGYMIWGFIDVVSCGPLTMDKRYGLIYVDYDNGGKGTGERYRKDSFAWYKKCIESNGEDLS</sequence>
<dbReference type="AlphaFoldDB" id="A0A3E4QSN9"/>
<dbReference type="PRINTS" id="PR00131">
    <property type="entry name" value="GLHYDRLASE1"/>
</dbReference>
<dbReference type="InterPro" id="IPR017853">
    <property type="entry name" value="GH"/>
</dbReference>
<dbReference type="PANTHER" id="PTHR10353:SF122">
    <property type="entry name" value="6-PHOSPHO-BETA-GLUCOSIDASE ASCB-RELATED"/>
    <property type="match status" value="1"/>
</dbReference>
<dbReference type="Pfam" id="PF00232">
    <property type="entry name" value="Glyco_hydro_1"/>
    <property type="match status" value="1"/>
</dbReference>
<dbReference type="GO" id="GO:0005829">
    <property type="term" value="C:cytosol"/>
    <property type="evidence" value="ECO:0007669"/>
    <property type="project" value="TreeGrafter"/>
</dbReference>
<evidence type="ECO:0000256" key="4">
    <source>
        <dbReference type="RuleBase" id="RU003690"/>
    </source>
</evidence>
<protein>
    <submittedName>
        <fullName evidence="5">Glycoside hydrolase family 1 protein</fullName>
    </submittedName>
</protein>
<comment type="similarity">
    <text evidence="1 4">Belongs to the glycosyl hydrolase 1 family.</text>
</comment>
<accession>A0A3E4QSN9</accession>
<dbReference type="Proteomes" id="UP000260943">
    <property type="component" value="Unassembled WGS sequence"/>
</dbReference>
<dbReference type="GO" id="GO:0016052">
    <property type="term" value="P:carbohydrate catabolic process"/>
    <property type="evidence" value="ECO:0007669"/>
    <property type="project" value="TreeGrafter"/>
</dbReference>
<evidence type="ECO:0000256" key="2">
    <source>
        <dbReference type="ARBA" id="ARBA00022801"/>
    </source>
</evidence>
<evidence type="ECO:0000313" key="5">
    <source>
        <dbReference type="EMBL" id="RGL10200.1"/>
    </source>
</evidence>
<dbReference type="GO" id="GO:0008422">
    <property type="term" value="F:beta-glucosidase activity"/>
    <property type="evidence" value="ECO:0007669"/>
    <property type="project" value="TreeGrafter"/>
</dbReference>
<keyword evidence="2 5" id="KW-0378">Hydrolase</keyword>
<proteinExistence type="inferred from homology"/>
<evidence type="ECO:0000313" key="6">
    <source>
        <dbReference type="Proteomes" id="UP000260943"/>
    </source>
</evidence>
<organism evidence="5 6">
    <name type="scientific">Collinsella tanakaei</name>
    <dbReference type="NCBI Taxonomy" id="626935"/>
    <lineage>
        <taxon>Bacteria</taxon>
        <taxon>Bacillati</taxon>
        <taxon>Actinomycetota</taxon>
        <taxon>Coriobacteriia</taxon>
        <taxon>Coriobacteriales</taxon>
        <taxon>Coriobacteriaceae</taxon>
        <taxon>Collinsella</taxon>
    </lineage>
</organism>
<dbReference type="RefSeq" id="WP_117679678.1">
    <property type="nucleotide sequence ID" value="NZ_QSRJ01000006.1"/>
</dbReference>
<dbReference type="PANTHER" id="PTHR10353">
    <property type="entry name" value="GLYCOSYL HYDROLASE"/>
    <property type="match status" value="1"/>
</dbReference>
<dbReference type="FunFam" id="3.20.20.80:FF:000004">
    <property type="entry name" value="Beta-glucosidase 6-phospho-beta-glucosidase"/>
    <property type="match status" value="1"/>
</dbReference>
<name>A0A3E4QSN9_9ACTN</name>